<keyword evidence="3" id="KW-1185">Reference proteome</keyword>
<feature type="signal peptide" evidence="1">
    <location>
        <begin position="1"/>
        <end position="20"/>
    </location>
</feature>
<dbReference type="EMBL" id="JBHSGN010000062">
    <property type="protein sequence ID" value="MFC4673705.1"/>
    <property type="molecule type" value="Genomic_DNA"/>
</dbReference>
<dbReference type="Proteomes" id="UP001596023">
    <property type="component" value="Unassembled WGS sequence"/>
</dbReference>
<dbReference type="Pfam" id="PF14614">
    <property type="entry name" value="DUF4450"/>
    <property type="match status" value="1"/>
</dbReference>
<proteinExistence type="predicted"/>
<dbReference type="InterPro" id="IPR008928">
    <property type="entry name" value="6-hairpin_glycosidase_sf"/>
</dbReference>
<comment type="caution">
    <text evidence="2">The sequence shown here is derived from an EMBL/GenBank/DDBJ whole genome shotgun (WGS) entry which is preliminary data.</text>
</comment>
<evidence type="ECO:0000313" key="2">
    <source>
        <dbReference type="EMBL" id="MFC4673705.1"/>
    </source>
</evidence>
<dbReference type="RefSeq" id="WP_379995241.1">
    <property type="nucleotide sequence ID" value="NZ_JBHSGN010000062.1"/>
</dbReference>
<protein>
    <submittedName>
        <fullName evidence="2">DUF4450 domain-containing protein</fullName>
    </submittedName>
</protein>
<evidence type="ECO:0000256" key="1">
    <source>
        <dbReference type="SAM" id="SignalP"/>
    </source>
</evidence>
<dbReference type="PROSITE" id="PS51257">
    <property type="entry name" value="PROKAR_LIPOPROTEIN"/>
    <property type="match status" value="1"/>
</dbReference>
<feature type="chain" id="PRO_5045298719" evidence="1">
    <location>
        <begin position="21"/>
        <end position="1209"/>
    </location>
</feature>
<reference evidence="3" key="1">
    <citation type="journal article" date="2019" name="Int. J. Syst. Evol. Microbiol.">
        <title>The Global Catalogue of Microorganisms (GCM) 10K type strain sequencing project: providing services to taxonomists for standard genome sequencing and annotation.</title>
        <authorList>
            <consortium name="The Broad Institute Genomics Platform"/>
            <consortium name="The Broad Institute Genome Sequencing Center for Infectious Disease"/>
            <person name="Wu L."/>
            <person name="Ma J."/>
        </authorList>
    </citation>
    <scope>NUCLEOTIDE SEQUENCE [LARGE SCALE GENOMIC DNA]</scope>
    <source>
        <strain evidence="3">CCUG 66188</strain>
    </source>
</reference>
<dbReference type="InterPro" id="IPR028028">
    <property type="entry name" value="DUF4450"/>
</dbReference>
<name>A0ABV9KU22_9BACT</name>
<organism evidence="2 3">
    <name type="scientific">Dysgonomonas termitidis</name>
    <dbReference type="NCBI Taxonomy" id="1516126"/>
    <lineage>
        <taxon>Bacteria</taxon>
        <taxon>Pseudomonadati</taxon>
        <taxon>Bacteroidota</taxon>
        <taxon>Bacteroidia</taxon>
        <taxon>Bacteroidales</taxon>
        <taxon>Dysgonomonadaceae</taxon>
        <taxon>Dysgonomonas</taxon>
    </lineage>
</organism>
<dbReference type="Gene3D" id="1.50.10.10">
    <property type="match status" value="1"/>
</dbReference>
<dbReference type="SUPFAM" id="SSF48208">
    <property type="entry name" value="Six-hairpin glycosidases"/>
    <property type="match status" value="1"/>
</dbReference>
<accession>A0ABV9KU22</accession>
<sequence>MRYFALIYFLFAISCLHVSAQPKGYWHGKERQLRYMPEDGDFVIVNGNKKFNRALYGTNTAFRLETGDLPEFGFFMPDMGGNMQLGLIKNGKSIWLNDAEYIKSVYRAGSRIYEIKDPFIAHGEIIITALAMAGTEGMILKLETVNLPADVELICMYGGASNKRFSRNGDLGVDDPDAFALKPDACENNRYTINQNSFSLEYGQGTKGGPLKIKGVFPEKSLLKEASPYAVMTPLGLWDSSVPGNKPVLVSKTILDKSEVYYFSIKKEDNNSLNYTRLKNEFDKAETKRKEIAETVKINTPDPYFNTLGGVLSIAADGIWDDASNTWQHGAVGWRMPLNGWRAAYAGDVIGWHERSRKHFDGYANSQITNIGPVIPHPAQDRKLNLARAEKTWGTQMYSNGYICRNPDNTSQMHHYDMNLVYIDELLWHFNWTGDMDYVRKMWPVLKRHLAWEKRNFDPDGDGLYDAYAGIWASDALQYNSGGVTHSSAYNYRANKMAAGIAEKLGENPEPYKTEAGRILNAIDNQLWLPDKGWWAEYKDLMGNRMIHPDAAVWTVYHAIDSDIHTPFQAYQATRYIDTEIPHIPVLASGLEDEGYQTVSTTNWLPYSWSVNNVAFAEVAHTSLAYWQAGRADEAYKLFKSSVLDGMYLGSSPGNIGQVSFYDAARGECYRDFGDPIGVYSRVLIQGLFGILPDAMNNRLVIRPGFPTRWDYASLSTPDVVFDYKRNKLTDTYLIKNRFGKQLHIELLIRANRENITSLTVNGKKQEWTLVENIGNPLIRIDCTDAEVFEVVIEWSGNTLSDAVSQYMGVKGEKWNLNSSREIVKVYDPQHVLLNVRQKENSLSGILKGGTGHRTLFVQVKQGRMLWWQPIHIEMREPFSVEFDAETDKLQFRLKNNQQTPANIKLFVNKDSENYTRSLTLGKGEISALITIPDDKVKTGTNSLQIEKEGEVIYDTNLINWNIRNSQPVYETIEIDKYLNAPVSQIFRNEYLTPRSPYTTLQVPTQGMGEWCHPLLTAAIDDAGLRKSVVNNEVATPFDISFRTTGDTNANNIAFTTLWDNYPAEVRIPLSGKSSHAYLMMAGSTNHMQCHVVNGTATVKYTDGSQFVLQLVPPETWAPIEQDFYMDGQAFGSKQPRPYRVAFKTGIISRNMEKDMKIDSGEVYGRSIDGGAGIILDLPLDKRKELQSLELKCIANEVIIGLMGITLLR</sequence>
<dbReference type="InterPro" id="IPR012341">
    <property type="entry name" value="6hp_glycosidase-like_sf"/>
</dbReference>
<keyword evidence="1" id="KW-0732">Signal</keyword>
<evidence type="ECO:0000313" key="3">
    <source>
        <dbReference type="Proteomes" id="UP001596023"/>
    </source>
</evidence>
<gene>
    <name evidence="2" type="ORF">ACFO6W_08375</name>
</gene>